<gene>
    <name evidence="1" type="ORF">LshimejAT787_0600190</name>
</gene>
<protein>
    <submittedName>
        <fullName evidence="1">Uncharacterized protein</fullName>
    </submittedName>
</protein>
<proteinExistence type="predicted"/>
<evidence type="ECO:0000313" key="1">
    <source>
        <dbReference type="EMBL" id="GLB38857.1"/>
    </source>
</evidence>
<evidence type="ECO:0000313" key="2">
    <source>
        <dbReference type="Proteomes" id="UP001063166"/>
    </source>
</evidence>
<organism evidence="1 2">
    <name type="scientific">Lyophyllum shimeji</name>
    <name type="common">Hon-shimeji</name>
    <name type="synonym">Tricholoma shimeji</name>
    <dbReference type="NCBI Taxonomy" id="47721"/>
    <lineage>
        <taxon>Eukaryota</taxon>
        <taxon>Fungi</taxon>
        <taxon>Dikarya</taxon>
        <taxon>Basidiomycota</taxon>
        <taxon>Agaricomycotina</taxon>
        <taxon>Agaricomycetes</taxon>
        <taxon>Agaricomycetidae</taxon>
        <taxon>Agaricales</taxon>
        <taxon>Tricholomatineae</taxon>
        <taxon>Lyophyllaceae</taxon>
        <taxon>Lyophyllum</taxon>
    </lineage>
</organism>
<name>A0A9P3PM44_LYOSH</name>
<dbReference type="Proteomes" id="UP001063166">
    <property type="component" value="Unassembled WGS sequence"/>
</dbReference>
<dbReference type="EMBL" id="BRPK01000006">
    <property type="protein sequence ID" value="GLB38857.1"/>
    <property type="molecule type" value="Genomic_DNA"/>
</dbReference>
<comment type="caution">
    <text evidence="1">The sequence shown here is derived from an EMBL/GenBank/DDBJ whole genome shotgun (WGS) entry which is preliminary data.</text>
</comment>
<accession>A0A9P3PM44</accession>
<keyword evidence="2" id="KW-1185">Reference proteome</keyword>
<dbReference type="AlphaFoldDB" id="A0A9P3PM44"/>
<sequence>MDVWTSCPTGGWSEWCHRVFFKPNPMSKRGNYVELWIGRRQGTEPVQIVKLVLAFVPVAPRAPLLYQVFELPLSGGGFISRDFLQDLMKVWNLSFSRFSSTFV</sequence>
<reference evidence="1" key="1">
    <citation type="submission" date="2022-07" db="EMBL/GenBank/DDBJ databases">
        <title>The genome of Lyophyllum shimeji provides insight into the initial evolution of ectomycorrhizal fungal genome.</title>
        <authorList>
            <person name="Kobayashi Y."/>
            <person name="Shibata T."/>
            <person name="Hirakawa H."/>
            <person name="Shigenobu S."/>
            <person name="Nishiyama T."/>
            <person name="Yamada A."/>
            <person name="Hasebe M."/>
            <person name="Kawaguchi M."/>
        </authorList>
    </citation>
    <scope>NUCLEOTIDE SEQUENCE</scope>
    <source>
        <strain evidence="1">AT787</strain>
    </source>
</reference>